<reference evidence="8" key="1">
    <citation type="submission" date="2017-04" db="EMBL/GenBank/DDBJ databases">
        <title>Function of individual gut microbiota members based on whole genome sequencing of pure cultures obtained from chicken caecum.</title>
        <authorList>
            <person name="Medvecky M."/>
            <person name="Cejkova D."/>
            <person name="Polansky O."/>
            <person name="Karasova D."/>
            <person name="Kubasova T."/>
            <person name="Cizek A."/>
            <person name="Rychlik I."/>
        </authorList>
    </citation>
    <scope>NUCLEOTIDE SEQUENCE [LARGE SCALE GENOMIC DNA]</scope>
    <source>
        <strain evidence="8">An70</strain>
    </source>
</reference>
<feature type="domain" description="DAC" evidence="6">
    <location>
        <begin position="7"/>
        <end position="147"/>
    </location>
</feature>
<comment type="catalytic activity">
    <reaction evidence="1">
        <text>2 ATP = 3',3'-c-di-AMP + 2 diphosphate</text>
        <dbReference type="Rhea" id="RHEA:35655"/>
        <dbReference type="ChEBI" id="CHEBI:30616"/>
        <dbReference type="ChEBI" id="CHEBI:33019"/>
        <dbReference type="ChEBI" id="CHEBI:71500"/>
        <dbReference type="EC" id="2.7.7.85"/>
    </reaction>
</comment>
<name>A0A1Y3TZZ2_9ACTN</name>
<evidence type="ECO:0000256" key="2">
    <source>
        <dbReference type="ARBA" id="ARBA00022679"/>
    </source>
</evidence>
<dbReference type="NCBIfam" id="NF010009">
    <property type="entry name" value="PRK13482.1"/>
    <property type="match status" value="1"/>
</dbReference>
<dbReference type="Pfam" id="PF10635">
    <property type="entry name" value="DisA-linker"/>
    <property type="match status" value="1"/>
</dbReference>
<dbReference type="PANTHER" id="PTHR34185:SF3">
    <property type="entry name" value="DNA INTEGRITY SCANNING PROTEIN DISA"/>
    <property type="match status" value="1"/>
</dbReference>
<keyword evidence="3" id="KW-0548">Nucleotidyltransferase</keyword>
<sequence length="355" mass="39194">MDKNEIQKRMNEAIRLTAPGQPIRTALDMIIAGHLGALICVGDTEHVLAAGNDGFPLNISFTSNRLFELSKMDGAVVIDDNLSQILRANFHLNPDPSLATSETGMRHRTAARMSVLTDAIVISVSERRGVVNVYVRGKSYQIQPVSEIMASVNQLVSTLQTTRASLDRALLRLTALELDDYVTLADITDIFSSFEILQQAKDELKFCIVKLGSQGKLVQMQLEQLAGSSIENDYNLMIRDYASDSSEENARRIREVFSEMTPQELTNPQRVAQALGYDDLDEDSVMTPLGLRTLSQVSVVRDGVAEKIVDEYGSLQELLDDIQKDPERLGDFGVNNPTILADSLYRMQGKRGGAA</sequence>
<dbReference type="Gene3D" id="3.40.1700.10">
    <property type="entry name" value="DNA integrity scanning protein, DisA, N-terminal domain"/>
    <property type="match status" value="1"/>
</dbReference>
<dbReference type="GO" id="GO:0005524">
    <property type="term" value="F:ATP binding"/>
    <property type="evidence" value="ECO:0007669"/>
    <property type="project" value="UniProtKB-KW"/>
</dbReference>
<dbReference type="InterPro" id="IPR038331">
    <property type="entry name" value="DisA_sf"/>
</dbReference>
<dbReference type="GO" id="GO:0106408">
    <property type="term" value="F:diadenylate cyclase activity"/>
    <property type="evidence" value="ECO:0007669"/>
    <property type="project" value="UniProtKB-EC"/>
</dbReference>
<keyword evidence="4" id="KW-0547">Nucleotide-binding</keyword>
<accession>A0A1Y3TZZ2</accession>
<dbReference type="Gene3D" id="1.20.1260.110">
    <property type="entry name" value="DNA integrity scanning linker region"/>
    <property type="match status" value="1"/>
</dbReference>
<evidence type="ECO:0000256" key="1">
    <source>
        <dbReference type="ARBA" id="ARBA00000877"/>
    </source>
</evidence>
<keyword evidence="8" id="KW-1185">Reference proteome</keyword>
<keyword evidence="5" id="KW-0067">ATP-binding</keyword>
<dbReference type="InterPro" id="IPR036888">
    <property type="entry name" value="DNA_integrity_DisA_N_sf"/>
</dbReference>
<keyword evidence="2" id="KW-0808">Transferase</keyword>
<dbReference type="SUPFAM" id="SSF143597">
    <property type="entry name" value="YojJ-like"/>
    <property type="match status" value="1"/>
</dbReference>
<evidence type="ECO:0000259" key="6">
    <source>
        <dbReference type="PROSITE" id="PS51794"/>
    </source>
</evidence>
<dbReference type="eggNOG" id="COG1623">
    <property type="taxonomic scope" value="Bacteria"/>
</dbReference>
<evidence type="ECO:0000256" key="5">
    <source>
        <dbReference type="ARBA" id="ARBA00022840"/>
    </source>
</evidence>
<evidence type="ECO:0000256" key="3">
    <source>
        <dbReference type="ARBA" id="ARBA00022695"/>
    </source>
</evidence>
<dbReference type="InterPro" id="IPR003390">
    <property type="entry name" value="DNA_integrity_scan_DisA_N"/>
</dbReference>
<dbReference type="GO" id="GO:0004016">
    <property type="term" value="F:adenylate cyclase activity"/>
    <property type="evidence" value="ECO:0007669"/>
    <property type="project" value="TreeGrafter"/>
</dbReference>
<evidence type="ECO:0000256" key="4">
    <source>
        <dbReference type="ARBA" id="ARBA00022741"/>
    </source>
</evidence>
<dbReference type="Proteomes" id="UP000196560">
    <property type="component" value="Unassembled WGS sequence"/>
</dbReference>
<dbReference type="Pfam" id="PF02457">
    <property type="entry name" value="DAC"/>
    <property type="match status" value="1"/>
</dbReference>
<dbReference type="InterPro" id="IPR050338">
    <property type="entry name" value="DisA"/>
</dbReference>
<dbReference type="AlphaFoldDB" id="A0A1Y3TZZ2"/>
<evidence type="ECO:0000313" key="8">
    <source>
        <dbReference type="Proteomes" id="UP000196560"/>
    </source>
</evidence>
<dbReference type="PANTHER" id="PTHR34185">
    <property type="entry name" value="DIADENYLATE CYCLASE"/>
    <property type="match status" value="1"/>
</dbReference>
<evidence type="ECO:0000313" key="7">
    <source>
        <dbReference type="EMBL" id="OUN42116.1"/>
    </source>
</evidence>
<gene>
    <name evidence="7" type="ORF">B5G21_08265</name>
</gene>
<organism evidence="7 8">
    <name type="scientific">Enorma massiliensis</name>
    <dbReference type="NCBI Taxonomy" id="1472761"/>
    <lineage>
        <taxon>Bacteria</taxon>
        <taxon>Bacillati</taxon>
        <taxon>Actinomycetota</taxon>
        <taxon>Coriobacteriia</taxon>
        <taxon>Coriobacteriales</taxon>
        <taxon>Coriobacteriaceae</taxon>
        <taxon>Enorma</taxon>
    </lineage>
</organism>
<comment type="caution">
    <text evidence="7">The sequence shown here is derived from an EMBL/GenBank/DDBJ whole genome shotgun (WGS) entry which is preliminary data.</text>
</comment>
<dbReference type="STRING" id="1118060.GCA_000311845_00483"/>
<proteinExistence type="predicted"/>
<dbReference type="InterPro" id="IPR018906">
    <property type="entry name" value="DNA_integrity_scan_DisA_link"/>
</dbReference>
<dbReference type="EMBL" id="NFHO01000009">
    <property type="protein sequence ID" value="OUN42116.1"/>
    <property type="molecule type" value="Genomic_DNA"/>
</dbReference>
<protein>
    <submittedName>
        <fullName evidence="7">DNA integrity scanning protein DisA</fullName>
    </submittedName>
</protein>
<dbReference type="PROSITE" id="PS51794">
    <property type="entry name" value="DAC"/>
    <property type="match status" value="1"/>
</dbReference>